<evidence type="ECO:0000313" key="1">
    <source>
        <dbReference type="EMBL" id="KAG6958411.1"/>
    </source>
</evidence>
<reference evidence="1" key="1">
    <citation type="submission" date="2021-01" db="EMBL/GenBank/DDBJ databases">
        <title>Phytophthora aleatoria, a newly-described species from Pinus radiata is distinct from Phytophthora cactorum isolates based on comparative genomics.</title>
        <authorList>
            <person name="Mcdougal R."/>
            <person name="Panda P."/>
            <person name="Williams N."/>
            <person name="Studholme D.J."/>
        </authorList>
    </citation>
    <scope>NUCLEOTIDE SEQUENCE</scope>
    <source>
        <strain evidence="1">NZFS 4037</strain>
    </source>
</reference>
<dbReference type="EMBL" id="JAENGY010000672">
    <property type="protein sequence ID" value="KAG6958411.1"/>
    <property type="molecule type" value="Genomic_DNA"/>
</dbReference>
<name>A0A8J5M3A4_9STRA</name>
<sequence length="65" mass="7173">MPPVVFDKVLDGAVQSDDYFVQKYNALGVRGLFPHQKVTAALRMFCYGVAACNGPTLCPLLRLTR</sequence>
<gene>
    <name evidence="1" type="ORF">JG688_00010516</name>
</gene>
<organism evidence="1 2">
    <name type="scientific">Phytophthora aleatoria</name>
    <dbReference type="NCBI Taxonomy" id="2496075"/>
    <lineage>
        <taxon>Eukaryota</taxon>
        <taxon>Sar</taxon>
        <taxon>Stramenopiles</taxon>
        <taxon>Oomycota</taxon>
        <taxon>Peronosporomycetes</taxon>
        <taxon>Peronosporales</taxon>
        <taxon>Peronosporaceae</taxon>
        <taxon>Phytophthora</taxon>
    </lineage>
</organism>
<dbReference type="Proteomes" id="UP000709295">
    <property type="component" value="Unassembled WGS sequence"/>
</dbReference>
<dbReference type="AlphaFoldDB" id="A0A8J5M3A4"/>
<accession>A0A8J5M3A4</accession>
<evidence type="ECO:0000313" key="2">
    <source>
        <dbReference type="Proteomes" id="UP000709295"/>
    </source>
</evidence>
<keyword evidence="2" id="KW-1185">Reference proteome</keyword>
<protein>
    <submittedName>
        <fullName evidence="1">Uncharacterized protein</fullName>
    </submittedName>
</protein>
<comment type="caution">
    <text evidence="1">The sequence shown here is derived from an EMBL/GenBank/DDBJ whole genome shotgun (WGS) entry which is preliminary data.</text>
</comment>
<proteinExistence type="predicted"/>